<dbReference type="InterPro" id="IPR055140">
    <property type="entry name" value="Thiolase_C_2"/>
</dbReference>
<feature type="domain" description="Thiolase C-terminal" evidence="2">
    <location>
        <begin position="265"/>
        <end position="405"/>
    </location>
</feature>
<dbReference type="EMBL" id="FXTO01000023">
    <property type="protein sequence ID" value="SMO90426.1"/>
    <property type="molecule type" value="Genomic_DNA"/>
</dbReference>
<evidence type="ECO:0000313" key="4">
    <source>
        <dbReference type="Proteomes" id="UP000316030"/>
    </source>
</evidence>
<accession>A0A521F2Y2</accession>
<name>A0A521F2Y2_9RHOB</name>
<evidence type="ECO:0000259" key="1">
    <source>
        <dbReference type="Pfam" id="PF00108"/>
    </source>
</evidence>
<proteinExistence type="predicted"/>
<dbReference type="SUPFAM" id="SSF53901">
    <property type="entry name" value="Thiolase-like"/>
    <property type="match status" value="2"/>
</dbReference>
<feature type="domain" description="Thiolase N-terminal" evidence="1">
    <location>
        <begin position="4"/>
        <end position="244"/>
    </location>
</feature>
<dbReference type="Gene3D" id="3.40.47.10">
    <property type="match status" value="1"/>
</dbReference>
<evidence type="ECO:0000259" key="2">
    <source>
        <dbReference type="Pfam" id="PF22691"/>
    </source>
</evidence>
<dbReference type="InterPro" id="IPR002155">
    <property type="entry name" value="Thiolase"/>
</dbReference>
<sequence>MKDVYIIGVGMTKFGRHLTRSVKSLTQEAVTDALQDAGATVDDIQAAYFGNTAQGIMEGQYIIPGQIALGAMGIHSIPVVNVENACATASTALHMAVNHVRSGAADVVLAVGAEKLLSEDKAKSFGIFSAGWDVHTPEQNIETLIGGYFTPDTPPGAAQKRSMFMDLYNHMARHHMDAFGTTQRQMAAVSSKNHFHSTMNPKSQYQKDMSIEEVLAAPVVTGPLTVPMCSPVSDGAAAAVVVSADMLPRFTGQPVKILAAIMRSSTVRDPRDYANHITALAAKAAYEQAGVGPQDMSVAEVHDAAAFGEIIQSECLGFAPIGEGGALAESGATRLGGRIPINPSGGLESKGHPIGATGLGQIYELTHQLRGQAGARQVENARFGIAENGGGLLGVEEASACVTILGTN</sequence>
<dbReference type="AlphaFoldDB" id="A0A521F2Y2"/>
<dbReference type="CDD" id="cd00829">
    <property type="entry name" value="SCP-x_thiolase"/>
    <property type="match status" value="1"/>
</dbReference>
<dbReference type="Proteomes" id="UP000316030">
    <property type="component" value="Unassembled WGS sequence"/>
</dbReference>
<dbReference type="PANTHER" id="PTHR42870:SF1">
    <property type="entry name" value="NON-SPECIFIC LIPID-TRANSFER PROTEIN-LIKE 2"/>
    <property type="match status" value="1"/>
</dbReference>
<dbReference type="InterPro" id="IPR016039">
    <property type="entry name" value="Thiolase-like"/>
</dbReference>
<dbReference type="PIRSF" id="PIRSF000429">
    <property type="entry name" value="Ac-CoA_Ac_transf"/>
    <property type="match status" value="1"/>
</dbReference>
<dbReference type="RefSeq" id="WP_142494247.1">
    <property type="nucleotide sequence ID" value="NZ_FXTO01000023.1"/>
</dbReference>
<reference evidence="3 4" key="1">
    <citation type="submission" date="2017-05" db="EMBL/GenBank/DDBJ databases">
        <authorList>
            <person name="Varghese N."/>
            <person name="Submissions S."/>
        </authorList>
    </citation>
    <scope>NUCLEOTIDE SEQUENCE [LARGE SCALE GENOMIC DNA]</scope>
    <source>
        <strain evidence="3 4">DSM 29506</strain>
    </source>
</reference>
<dbReference type="OrthoDB" id="9790314at2"/>
<keyword evidence="3" id="KW-0808">Transferase</keyword>
<gene>
    <name evidence="3" type="ORF">SAMN06265173_12319</name>
</gene>
<organism evidence="3 4">
    <name type="scientific">Thalassovita litoralis</name>
    <dbReference type="NCBI Taxonomy" id="1010611"/>
    <lineage>
        <taxon>Bacteria</taxon>
        <taxon>Pseudomonadati</taxon>
        <taxon>Pseudomonadota</taxon>
        <taxon>Alphaproteobacteria</taxon>
        <taxon>Rhodobacterales</taxon>
        <taxon>Roseobacteraceae</taxon>
        <taxon>Thalassovita</taxon>
    </lineage>
</organism>
<dbReference type="GO" id="GO:0003988">
    <property type="term" value="F:acetyl-CoA C-acyltransferase activity"/>
    <property type="evidence" value="ECO:0007669"/>
    <property type="project" value="UniProtKB-ARBA"/>
</dbReference>
<protein>
    <submittedName>
        <fullName evidence="3">Acetyl-CoA acetyltransferase</fullName>
    </submittedName>
</protein>
<dbReference type="Pfam" id="PF22691">
    <property type="entry name" value="Thiolase_C_1"/>
    <property type="match status" value="1"/>
</dbReference>
<dbReference type="Pfam" id="PF00108">
    <property type="entry name" value="Thiolase_N"/>
    <property type="match status" value="1"/>
</dbReference>
<keyword evidence="4" id="KW-1185">Reference proteome</keyword>
<dbReference type="InterPro" id="IPR020616">
    <property type="entry name" value="Thiolase_N"/>
</dbReference>
<dbReference type="PANTHER" id="PTHR42870">
    <property type="entry name" value="ACETYL-COA C-ACETYLTRANSFERASE"/>
    <property type="match status" value="1"/>
</dbReference>
<evidence type="ECO:0000313" key="3">
    <source>
        <dbReference type="EMBL" id="SMO90426.1"/>
    </source>
</evidence>